<dbReference type="Pfam" id="PF24096">
    <property type="entry name" value="DUF7379"/>
    <property type="match status" value="1"/>
</dbReference>
<keyword evidence="3" id="KW-1185">Reference proteome</keyword>
<evidence type="ECO:0000259" key="1">
    <source>
        <dbReference type="Pfam" id="PF24096"/>
    </source>
</evidence>
<organism evidence="2 3">
    <name type="scientific">Chromobacterium violaceum (strain ATCC 12472 / DSM 30191 / JCM 1249 / CCUG 213 / NBRC 12614 / NCIMB 9131 / NCTC 9757 / MK)</name>
    <dbReference type="NCBI Taxonomy" id="243365"/>
    <lineage>
        <taxon>Bacteria</taxon>
        <taxon>Pseudomonadati</taxon>
        <taxon>Pseudomonadota</taxon>
        <taxon>Betaproteobacteria</taxon>
        <taxon>Neisseriales</taxon>
        <taxon>Chromobacteriaceae</taxon>
        <taxon>Chromobacterium</taxon>
    </lineage>
</organism>
<dbReference type="InterPro" id="IPR055803">
    <property type="entry name" value="DUF7379"/>
</dbReference>
<dbReference type="KEGG" id="cvi:CV_2561"/>
<dbReference type="eggNOG" id="COG1075">
    <property type="taxonomic scope" value="Bacteria"/>
</dbReference>
<dbReference type="SUPFAM" id="SSF53474">
    <property type="entry name" value="alpha/beta-Hydrolases"/>
    <property type="match status" value="1"/>
</dbReference>
<dbReference type="InterPro" id="IPR029058">
    <property type="entry name" value="AB_hydrolase_fold"/>
</dbReference>
<dbReference type="OrthoDB" id="8773014at2"/>
<dbReference type="ESTHER" id="chrvo-q7nuy6">
    <property type="family name" value="Duf_900"/>
</dbReference>
<proteinExistence type="predicted"/>
<evidence type="ECO:0000313" key="2">
    <source>
        <dbReference type="EMBL" id="AAQ60231.1"/>
    </source>
</evidence>
<sequence length="454" mass="49044">MAKLAENQSVDKSEELQKALQQARFKGEFLGGGFSLVPATHPLTQEFGLRIATAEQSIGEANLLIVQHADTKAVQFIFPAQSRQPIYQEQAVHDFSFIQFRQLGPTIADATKWLVQGALKVPQNLATDAVWAAARAIEIADKTEGFIALADGYVQLATPERLAQARGKRVLLFVHGIFSSIKGAFDSLGSSSQATTMQALVNAYHGNVFGYDHWTISKTPLENALDLLDKIPVGANWSVDLVCHSRGGLIARSLFADPSPNALLKNATLKGILARREGKIGAVGKVFFVAAANQGSQLANPDDICNFLNMAALLASKSRCFSLDVVIGLARLLVSAAFDLPSIQELSTTSSLVSDLNEIGSLMSDQNVYGARADFDCARSVLLEAGVLLDKLLMQVDNDLVVPYQGVASPNPNIPNARLLAFGNPDAKQGTVWHTEFFAQPEMHKFLLDNLTRA</sequence>
<gene>
    <name evidence="2" type="ordered locus">CV_2561</name>
</gene>
<feature type="domain" description="DUF7379" evidence="1">
    <location>
        <begin position="171"/>
        <end position="357"/>
    </location>
</feature>
<name>Q7NUY6_CHRVO</name>
<protein>
    <recommendedName>
        <fullName evidence="1">DUF7379 domain-containing protein</fullName>
    </recommendedName>
</protein>
<reference evidence="2 3" key="1">
    <citation type="journal article" date="2003" name="Proc. Natl. Acad. Sci. U.S.A.">
        <title>The complete genome sequence of Chromobacterium violaceum reveals remarkable and exploitable bacterial adaptability.</title>
        <authorList>
            <person name="Vasconcelos A.T.R."/>
            <person name="de Almeida D.F."/>
            <person name="Almeida F.C."/>
            <person name="de Almeida L.G.P."/>
            <person name="de Almeida R."/>
            <person name="Goncalves J.A.A."/>
            <person name="Andrade E.M."/>
            <person name="Antonio R.V."/>
            <person name="Araripe J."/>
            <person name="de Araujo M.F.F."/>
            <person name="Filho S.A."/>
            <person name="Azevedo V."/>
            <person name="Batista A.J."/>
            <person name="Bataus L.A.M."/>
            <person name="Batista J.S."/>
            <person name="Belo A."/>
            <person name="vander Berg C."/>
            <person name="Blamey J."/>
            <person name="Bogo M."/>
            <person name="Bonato S."/>
            <person name="Bordignon J."/>
            <person name="Brito C.A."/>
            <person name="Brocchi M."/>
            <person name="Burity H.A."/>
            <person name="Camargo A.A."/>
            <person name="Cardoso D.D.P."/>
            <person name="Carneiro N.P."/>
            <person name="Carraro D.M."/>
            <person name="Carvalho C.M.B."/>
            <person name="Cascardo J.C.M."/>
            <person name="Cavada B.S."/>
            <person name="Chueire L.M.O."/>
            <person name="Pasa T.B.C."/>
            <person name="Duran N."/>
            <person name="Fagundes N."/>
            <person name="Falcao C.L."/>
            <person name="Fantinatti F."/>
            <person name="Farias I.P."/>
            <person name="Felipe M.S.S."/>
            <person name="Ferrari L.P."/>
            <person name="Ferro J.A."/>
            <person name="Ferro M.I.T."/>
            <person name="Franco G.R."/>
            <person name="Freitas N.S.A."/>
            <person name="Furlan L.R."/>
            <person name="Gazzinelli R.T."/>
            <person name="Gomes E.A."/>
            <person name="Goncalves P.R."/>
            <person name="Grangeiro T.B."/>
            <person name="Grattapaglia D."/>
            <person name="Grisard E.C."/>
            <person name="Guimaraes C.T."/>
            <person name="Hanna E.S."/>
            <person name="Hungria M."/>
            <person name="Jardim S.N."/>
            <person name="Laurino J."/>
            <person name="Leoi L.C.T."/>
            <person name="Fassarella L."/>
            <person name="Lima A."/>
            <person name="Loureiro M.F."/>
            <person name="Lyra M.C.P."/>
            <person name="Macedo M."/>
            <person name="Madeira H.M.F."/>
            <person name="Manfio G.P."/>
            <person name="Maranhao A.Q."/>
            <person name="Martins W.S."/>
            <person name="di Mauro S.M.Z."/>
            <person name="de Medeiros S.R.B."/>
            <person name="Meissner R.D.V."/>
            <person name="Menck C.F.M."/>
            <person name="Moreira M.A.M."/>
            <person name="Nascimento F.F."/>
            <person name="Nicolas M.F."/>
            <person name="Oliveira J.G."/>
            <person name="Oliveira S.C."/>
            <person name="Paixao R.F.C."/>
            <person name="Parente J.A."/>
            <person name="Pedrosa F.O."/>
            <person name="Pena S.J.D."/>
            <person name="Perreira J.O."/>
            <person name="Perreira M."/>
            <person name="Pinto L.S.R.C."/>
            <person name="Pinto L.S."/>
            <person name="Porto J.I.R."/>
            <person name="Potrich D.P."/>
            <person name="Neto C.E.R."/>
            <person name="Reis A.M.M."/>
            <person name="Rigo L.U."/>
            <person name="Rondinelli E."/>
            <person name="dos Santos E.B.P."/>
            <person name="Santos F.R."/>
            <person name="Schneider M.P.C."/>
            <person name="Seuanez H.N."/>
            <person name="Silva A.M.R."/>
            <person name="da Silva A.L.C."/>
            <person name="Silva D.W."/>
            <person name="Silva R."/>
            <person name="Simoes I.C."/>
            <person name="Simon D."/>
            <person name="Soares C.M.A."/>
            <person name="Soares R.B.A."/>
            <person name="Souza E.M."/>
            <person name="Souza K.R.L."/>
            <person name="Souza R.C."/>
            <person name="Steffens M.B.R."/>
            <person name="Steindel M."/>
            <person name="Teixeira S.R."/>
            <person name="Urmenyi T."/>
            <person name="Vettore A."/>
            <person name="Wassem R."/>
            <person name="Zaha A."/>
            <person name="Simpson A.J.G."/>
        </authorList>
    </citation>
    <scope>NUCLEOTIDE SEQUENCE [LARGE SCALE GENOMIC DNA]</scope>
    <source>
        <strain evidence="3">ATCC 12472 / DSM 30191 / JCM 1249 / NBRC 12614 / NCIMB 9131 / NCTC 9757</strain>
    </source>
</reference>
<dbReference type="EMBL" id="AE016825">
    <property type="protein sequence ID" value="AAQ60231.1"/>
    <property type="molecule type" value="Genomic_DNA"/>
</dbReference>
<dbReference type="HOGENOM" id="CLU_602309_0_0_4"/>
<dbReference type="Gene3D" id="3.40.50.1820">
    <property type="entry name" value="alpha/beta hydrolase"/>
    <property type="match status" value="1"/>
</dbReference>
<dbReference type="Proteomes" id="UP000001424">
    <property type="component" value="Chromosome"/>
</dbReference>
<dbReference type="AlphaFoldDB" id="Q7NUY6"/>
<accession>Q7NUY6</accession>
<evidence type="ECO:0000313" key="3">
    <source>
        <dbReference type="Proteomes" id="UP000001424"/>
    </source>
</evidence>
<dbReference type="RefSeq" id="WP_011136108.1">
    <property type="nucleotide sequence ID" value="NC_005085.1"/>
</dbReference>